<dbReference type="Gene3D" id="1.10.260.40">
    <property type="entry name" value="lambda repressor-like DNA-binding domains"/>
    <property type="match status" value="1"/>
</dbReference>
<dbReference type="CDD" id="cd00093">
    <property type="entry name" value="HTH_XRE"/>
    <property type="match status" value="1"/>
</dbReference>
<dbReference type="InterPro" id="IPR001387">
    <property type="entry name" value="Cro/C1-type_HTH"/>
</dbReference>
<dbReference type="EMBL" id="AZEE01000029">
    <property type="protein sequence ID" value="KRK97677.1"/>
    <property type="molecule type" value="Genomic_DNA"/>
</dbReference>
<evidence type="ECO:0000256" key="1">
    <source>
        <dbReference type="ARBA" id="ARBA00023125"/>
    </source>
</evidence>
<keyword evidence="1" id="KW-0238">DNA-binding</keyword>
<dbReference type="SUPFAM" id="SSF47413">
    <property type="entry name" value="lambda repressor-like DNA-binding domains"/>
    <property type="match status" value="1"/>
</dbReference>
<reference evidence="3 4" key="1">
    <citation type="journal article" date="2015" name="Genome Announc.">
        <title>Expanding the biotechnology potential of lactobacilli through comparative genomics of 213 strains and associated genera.</title>
        <authorList>
            <person name="Sun Z."/>
            <person name="Harris H.M."/>
            <person name="McCann A."/>
            <person name="Guo C."/>
            <person name="Argimon S."/>
            <person name="Zhang W."/>
            <person name="Yang X."/>
            <person name="Jeffery I.B."/>
            <person name="Cooney J.C."/>
            <person name="Kagawa T.F."/>
            <person name="Liu W."/>
            <person name="Song Y."/>
            <person name="Salvetti E."/>
            <person name="Wrobel A."/>
            <person name="Rasinkangas P."/>
            <person name="Parkhill J."/>
            <person name="Rea M.C."/>
            <person name="O'Sullivan O."/>
            <person name="Ritari J."/>
            <person name="Douillard F.P."/>
            <person name="Paul Ross R."/>
            <person name="Yang R."/>
            <person name="Briner A.E."/>
            <person name="Felis G.E."/>
            <person name="de Vos W.M."/>
            <person name="Barrangou R."/>
            <person name="Klaenhammer T.R."/>
            <person name="Caufield P.W."/>
            <person name="Cui Y."/>
            <person name="Zhang H."/>
            <person name="O'Toole P.W."/>
        </authorList>
    </citation>
    <scope>NUCLEOTIDE SEQUENCE [LARGE SCALE GENOMIC DNA]</scope>
    <source>
        <strain evidence="3 4">DSM 19909</strain>
    </source>
</reference>
<dbReference type="PATRIC" id="fig|1423776.4.peg.1740"/>
<dbReference type="PANTHER" id="PTHR46558">
    <property type="entry name" value="TRACRIPTIONAL REGULATORY PROTEIN-RELATED-RELATED"/>
    <property type="match status" value="1"/>
</dbReference>
<proteinExistence type="predicted"/>
<feature type="domain" description="HTH cro/C1-type" evidence="2">
    <location>
        <begin position="6"/>
        <end position="60"/>
    </location>
</feature>
<comment type="caution">
    <text evidence="3">The sequence shown here is derived from an EMBL/GenBank/DDBJ whole genome shotgun (WGS) entry which is preliminary data.</text>
</comment>
<dbReference type="OrthoDB" id="2364157at2"/>
<evidence type="ECO:0000313" key="3">
    <source>
        <dbReference type="EMBL" id="KRK97677.1"/>
    </source>
</evidence>
<evidence type="ECO:0000313" key="4">
    <source>
        <dbReference type="Proteomes" id="UP000051160"/>
    </source>
</evidence>
<protein>
    <recommendedName>
        <fullName evidence="2">HTH cro/C1-type domain-containing protein</fullName>
    </recommendedName>
</protein>
<dbReference type="Proteomes" id="UP000051160">
    <property type="component" value="Unassembled WGS sequence"/>
</dbReference>
<organism evidence="3 4">
    <name type="scientific">Secundilactobacillus odoratitofui DSM 19909 = JCM 15043</name>
    <dbReference type="NCBI Taxonomy" id="1423776"/>
    <lineage>
        <taxon>Bacteria</taxon>
        <taxon>Bacillati</taxon>
        <taxon>Bacillota</taxon>
        <taxon>Bacilli</taxon>
        <taxon>Lactobacillales</taxon>
        <taxon>Lactobacillaceae</taxon>
        <taxon>Secundilactobacillus</taxon>
    </lineage>
</organism>
<accession>A0A0R1LPD1</accession>
<gene>
    <name evidence="3" type="ORF">FD04_GL001715</name>
</gene>
<dbReference type="Pfam" id="PF01381">
    <property type="entry name" value="HTH_3"/>
    <property type="match status" value="1"/>
</dbReference>
<dbReference type="GO" id="GO:0003677">
    <property type="term" value="F:DNA binding"/>
    <property type="evidence" value="ECO:0007669"/>
    <property type="project" value="UniProtKB-KW"/>
</dbReference>
<evidence type="ECO:0000259" key="2">
    <source>
        <dbReference type="PROSITE" id="PS50943"/>
    </source>
</evidence>
<keyword evidence="4" id="KW-1185">Reference proteome</keyword>
<dbReference type="PROSITE" id="PS50943">
    <property type="entry name" value="HTH_CROC1"/>
    <property type="match status" value="1"/>
</dbReference>
<name>A0A0R1LPD1_9LACO</name>
<dbReference type="InterPro" id="IPR010982">
    <property type="entry name" value="Lambda_DNA-bd_dom_sf"/>
</dbReference>
<dbReference type="PANTHER" id="PTHR46558:SF11">
    <property type="entry name" value="HTH-TYPE TRANSCRIPTIONAL REGULATOR XRE"/>
    <property type="match status" value="1"/>
</dbReference>
<dbReference type="STRING" id="1423776.FD04_GL001715"/>
<sequence length="198" mass="22664">MKKNNIAQARTEKELTLKQLEALTGIRDNTISQYETGKREPKMETWEKLAAALDVSVPYLQGISEDKTGWDVWEANTGFSKDVIQAKIDERIANGKSRDSDTTYNKINMAVNDLMGYGDRNVNAINAISFQIRHLDYDKFFIDPEKDTDTLGNSNFKVHIGGKNYLYDDANPEIYKEIFDILHEASIKIMNLKTKYNL</sequence>
<dbReference type="RefSeq" id="WP_056948627.1">
    <property type="nucleotide sequence ID" value="NZ_AZEE01000029.1"/>
</dbReference>
<dbReference type="AlphaFoldDB" id="A0A0R1LPD1"/>
<dbReference type="SMART" id="SM00530">
    <property type="entry name" value="HTH_XRE"/>
    <property type="match status" value="1"/>
</dbReference>